<proteinExistence type="predicted"/>
<protein>
    <recommendedName>
        <fullName evidence="3">F-box domain-containing protein</fullName>
    </recommendedName>
</protein>
<organism evidence="1 2">
    <name type="scientific">Patellaria atrata CBS 101060</name>
    <dbReference type="NCBI Taxonomy" id="1346257"/>
    <lineage>
        <taxon>Eukaryota</taxon>
        <taxon>Fungi</taxon>
        <taxon>Dikarya</taxon>
        <taxon>Ascomycota</taxon>
        <taxon>Pezizomycotina</taxon>
        <taxon>Dothideomycetes</taxon>
        <taxon>Dothideomycetes incertae sedis</taxon>
        <taxon>Patellariales</taxon>
        <taxon>Patellariaceae</taxon>
        <taxon>Patellaria</taxon>
    </lineage>
</organism>
<dbReference type="AlphaFoldDB" id="A0A9P4VK35"/>
<evidence type="ECO:0008006" key="3">
    <source>
        <dbReference type="Google" id="ProtNLM"/>
    </source>
</evidence>
<sequence>MPSLLSLPRELRDLIYHSLLTSPPPSSPRFLTPPSPSCPLITPLPPPGPSALAYPLLLTSHQLHTELSTLIHTLSTRQPPSYTLTLHIISETHIRPHWTHVPFLSSHLERLSITIAQSGARDGESRSVFMPARGTPATSATFVSHFLALMRAILHTATIGTLDISIPLPSPLPPGGLIPAHPIRRRLEPNRGALVHPRIVGDALSVNVDYFLQNPTGREEEESFRACRGHEDGWHGGGGEGVGFFEVGRGEGVSGGHDLGGIWSEGLVGVVRV</sequence>
<evidence type="ECO:0000313" key="1">
    <source>
        <dbReference type="EMBL" id="KAF2835946.1"/>
    </source>
</evidence>
<dbReference type="Proteomes" id="UP000799429">
    <property type="component" value="Unassembled WGS sequence"/>
</dbReference>
<gene>
    <name evidence="1" type="ORF">M501DRAFT_314197</name>
</gene>
<reference evidence="1" key="1">
    <citation type="journal article" date="2020" name="Stud. Mycol.">
        <title>101 Dothideomycetes genomes: a test case for predicting lifestyles and emergence of pathogens.</title>
        <authorList>
            <person name="Haridas S."/>
            <person name="Albert R."/>
            <person name="Binder M."/>
            <person name="Bloem J."/>
            <person name="Labutti K."/>
            <person name="Salamov A."/>
            <person name="Andreopoulos B."/>
            <person name="Baker S."/>
            <person name="Barry K."/>
            <person name="Bills G."/>
            <person name="Bluhm B."/>
            <person name="Cannon C."/>
            <person name="Castanera R."/>
            <person name="Culley D."/>
            <person name="Daum C."/>
            <person name="Ezra D."/>
            <person name="Gonzalez J."/>
            <person name="Henrissat B."/>
            <person name="Kuo A."/>
            <person name="Liang C."/>
            <person name="Lipzen A."/>
            <person name="Lutzoni F."/>
            <person name="Magnuson J."/>
            <person name="Mondo S."/>
            <person name="Nolan M."/>
            <person name="Ohm R."/>
            <person name="Pangilinan J."/>
            <person name="Park H.-J."/>
            <person name="Ramirez L."/>
            <person name="Alfaro M."/>
            <person name="Sun H."/>
            <person name="Tritt A."/>
            <person name="Yoshinaga Y."/>
            <person name="Zwiers L.-H."/>
            <person name="Turgeon B."/>
            <person name="Goodwin S."/>
            <person name="Spatafora J."/>
            <person name="Crous P."/>
            <person name="Grigoriev I."/>
        </authorList>
    </citation>
    <scope>NUCLEOTIDE SEQUENCE</scope>
    <source>
        <strain evidence="1">CBS 101060</strain>
    </source>
</reference>
<dbReference type="OrthoDB" id="2823490at2759"/>
<comment type="caution">
    <text evidence="1">The sequence shown here is derived from an EMBL/GenBank/DDBJ whole genome shotgun (WGS) entry which is preliminary data.</text>
</comment>
<dbReference type="EMBL" id="MU006106">
    <property type="protein sequence ID" value="KAF2835946.1"/>
    <property type="molecule type" value="Genomic_DNA"/>
</dbReference>
<keyword evidence="2" id="KW-1185">Reference proteome</keyword>
<evidence type="ECO:0000313" key="2">
    <source>
        <dbReference type="Proteomes" id="UP000799429"/>
    </source>
</evidence>
<name>A0A9P4VK35_9PEZI</name>
<accession>A0A9P4VK35</accession>